<reference evidence="1 2" key="1">
    <citation type="journal article" date="2016" name="Sci. Rep.">
        <title>The Dendrobium catenatum Lindl. genome sequence provides insights into polysaccharide synthase, floral development and adaptive evolution.</title>
        <authorList>
            <person name="Zhang G.Q."/>
            <person name="Xu Q."/>
            <person name="Bian C."/>
            <person name="Tsai W.C."/>
            <person name="Yeh C.M."/>
            <person name="Liu K.W."/>
            <person name="Yoshida K."/>
            <person name="Zhang L.S."/>
            <person name="Chang S.B."/>
            <person name="Chen F."/>
            <person name="Shi Y."/>
            <person name="Su Y.Y."/>
            <person name="Zhang Y.Q."/>
            <person name="Chen L.J."/>
            <person name="Yin Y."/>
            <person name="Lin M."/>
            <person name="Huang H."/>
            <person name="Deng H."/>
            <person name="Wang Z.W."/>
            <person name="Zhu S.L."/>
            <person name="Zhao X."/>
            <person name="Deng C."/>
            <person name="Niu S.C."/>
            <person name="Huang J."/>
            <person name="Wang M."/>
            <person name="Liu G.H."/>
            <person name="Yang H.J."/>
            <person name="Xiao X.J."/>
            <person name="Hsiao Y.Y."/>
            <person name="Wu W.L."/>
            <person name="Chen Y.Y."/>
            <person name="Mitsuda N."/>
            <person name="Ohme-Takagi M."/>
            <person name="Luo Y.B."/>
            <person name="Van de Peer Y."/>
            <person name="Liu Z.J."/>
        </authorList>
    </citation>
    <scope>NUCLEOTIDE SEQUENCE [LARGE SCALE GENOMIC DNA]</scope>
    <source>
        <tissue evidence="1">The whole plant</tissue>
    </source>
</reference>
<gene>
    <name evidence="1" type="ORF">MA16_Dca000403</name>
</gene>
<evidence type="ECO:0000313" key="2">
    <source>
        <dbReference type="Proteomes" id="UP000233837"/>
    </source>
</evidence>
<dbReference type="EMBL" id="KZ502442">
    <property type="protein sequence ID" value="PKU79059.1"/>
    <property type="molecule type" value="Genomic_DNA"/>
</dbReference>
<dbReference type="AlphaFoldDB" id="A0A2I0WTR9"/>
<name>A0A2I0WTR9_9ASPA</name>
<protein>
    <submittedName>
        <fullName evidence="1">Uncharacterized protein</fullName>
    </submittedName>
</protein>
<keyword evidence="2" id="KW-1185">Reference proteome</keyword>
<evidence type="ECO:0000313" key="1">
    <source>
        <dbReference type="EMBL" id="PKU79059.1"/>
    </source>
</evidence>
<organism evidence="1 2">
    <name type="scientific">Dendrobium catenatum</name>
    <dbReference type="NCBI Taxonomy" id="906689"/>
    <lineage>
        <taxon>Eukaryota</taxon>
        <taxon>Viridiplantae</taxon>
        <taxon>Streptophyta</taxon>
        <taxon>Embryophyta</taxon>
        <taxon>Tracheophyta</taxon>
        <taxon>Spermatophyta</taxon>
        <taxon>Magnoliopsida</taxon>
        <taxon>Liliopsida</taxon>
        <taxon>Asparagales</taxon>
        <taxon>Orchidaceae</taxon>
        <taxon>Epidendroideae</taxon>
        <taxon>Malaxideae</taxon>
        <taxon>Dendrobiinae</taxon>
        <taxon>Dendrobium</taxon>
    </lineage>
</organism>
<dbReference type="Proteomes" id="UP000233837">
    <property type="component" value="Unassembled WGS sequence"/>
</dbReference>
<accession>A0A2I0WTR9</accession>
<sequence length="192" mass="21268">MAKLYEAKTTPKDLNKNTLGCGRPTSSYSSFGGLSSSPSLVAPLAPPGLSSNVYSQNKHFHKRNLTSWILRCYSTLLIRRRPLRLRSFDDVPFLSDRKLGHLNKSNHGSSLVVTEVTFSLFASFCSITKLTRCEDEYAMNKASGATPKLKEGEASSKIQACVLLAEDGLIPDDRNVKANEMVFNMVMRPEHP</sequence>
<proteinExistence type="predicted"/>
<reference evidence="1 2" key="2">
    <citation type="journal article" date="2017" name="Nature">
        <title>The Apostasia genome and the evolution of orchids.</title>
        <authorList>
            <person name="Zhang G.Q."/>
            <person name="Liu K.W."/>
            <person name="Li Z."/>
            <person name="Lohaus R."/>
            <person name="Hsiao Y.Y."/>
            <person name="Niu S.C."/>
            <person name="Wang J.Y."/>
            <person name="Lin Y.C."/>
            <person name="Xu Q."/>
            <person name="Chen L.J."/>
            <person name="Yoshida K."/>
            <person name="Fujiwara S."/>
            <person name="Wang Z.W."/>
            <person name="Zhang Y.Q."/>
            <person name="Mitsuda N."/>
            <person name="Wang M."/>
            <person name="Liu G.H."/>
            <person name="Pecoraro L."/>
            <person name="Huang H.X."/>
            <person name="Xiao X.J."/>
            <person name="Lin M."/>
            <person name="Wu X.Y."/>
            <person name="Wu W.L."/>
            <person name="Chen Y.Y."/>
            <person name="Chang S.B."/>
            <person name="Sakamoto S."/>
            <person name="Ohme-Takagi M."/>
            <person name="Yagi M."/>
            <person name="Zeng S.J."/>
            <person name="Shen C.Y."/>
            <person name="Yeh C.M."/>
            <person name="Luo Y.B."/>
            <person name="Tsai W.C."/>
            <person name="Van de Peer Y."/>
            <person name="Liu Z.J."/>
        </authorList>
    </citation>
    <scope>NUCLEOTIDE SEQUENCE [LARGE SCALE GENOMIC DNA]</scope>
    <source>
        <tissue evidence="1">The whole plant</tissue>
    </source>
</reference>